<dbReference type="Pfam" id="PF13568">
    <property type="entry name" value="OMP_b-brl_2"/>
    <property type="match status" value="1"/>
</dbReference>
<sequence>MKTKILILSMLFSGAMMTAQETFKKFNFGVRSGLNIATVVSEDDDFDNPDARFGAYAGLVFEYRFSERFSLLTEAFYSQQGFSLGDDVSLDDDFDAEFQVDYIQVPVLFKVNIIKGLSAHAGPQIGFKINEEVDLDITENGGDTETDFFNSTDFQLATGAQYTFDFGLFVQARYTLGLSEVIEDSEGHNSIFSTGVGFMF</sequence>
<accession>A0A5J4FWP9</accession>
<dbReference type="EMBL" id="BKCF01000001">
    <property type="protein sequence ID" value="GEQ85718.1"/>
    <property type="molecule type" value="Genomic_DNA"/>
</dbReference>
<dbReference type="Proteomes" id="UP000326994">
    <property type="component" value="Unassembled WGS sequence"/>
</dbReference>
<evidence type="ECO:0000313" key="4">
    <source>
        <dbReference type="Proteomes" id="UP000326994"/>
    </source>
</evidence>
<dbReference type="RefSeq" id="WP_151893620.1">
    <property type="nucleotide sequence ID" value="NZ_BKCF01000001.1"/>
</dbReference>
<dbReference type="InterPro" id="IPR025665">
    <property type="entry name" value="Beta-barrel_OMP_2"/>
</dbReference>
<dbReference type="AlphaFoldDB" id="A0A5J4FWP9"/>
<name>A0A5J4FWP9_9FLAO</name>
<gene>
    <name evidence="3" type="ORF">ULMS_12260</name>
</gene>
<protein>
    <recommendedName>
        <fullName evidence="2">Outer membrane protein beta-barrel domain-containing protein</fullName>
    </recommendedName>
</protein>
<keyword evidence="1" id="KW-0732">Signal</keyword>
<feature type="domain" description="Outer membrane protein beta-barrel" evidence="2">
    <location>
        <begin position="19"/>
        <end position="182"/>
    </location>
</feature>
<feature type="chain" id="PRO_5023825220" description="Outer membrane protein beta-barrel domain-containing protein" evidence="1">
    <location>
        <begin position="19"/>
        <end position="200"/>
    </location>
</feature>
<evidence type="ECO:0000259" key="2">
    <source>
        <dbReference type="Pfam" id="PF13568"/>
    </source>
</evidence>
<feature type="signal peptide" evidence="1">
    <location>
        <begin position="1"/>
        <end position="18"/>
    </location>
</feature>
<comment type="caution">
    <text evidence="3">The sequence shown here is derived from an EMBL/GenBank/DDBJ whole genome shotgun (WGS) entry which is preliminary data.</text>
</comment>
<organism evidence="3 4">
    <name type="scientific">Patiriisocius marinistellae</name>
    <dbReference type="NCBI Taxonomy" id="2494560"/>
    <lineage>
        <taxon>Bacteria</taxon>
        <taxon>Pseudomonadati</taxon>
        <taxon>Bacteroidota</taxon>
        <taxon>Flavobacteriia</taxon>
        <taxon>Flavobacteriales</taxon>
        <taxon>Flavobacteriaceae</taxon>
        <taxon>Patiriisocius</taxon>
    </lineage>
</organism>
<reference evidence="3 4" key="1">
    <citation type="submission" date="2019-08" db="EMBL/GenBank/DDBJ databases">
        <title>Ulvibacter marinistellae sp. nov., isolated from a starfish, Patiria pectinifera.</title>
        <authorList>
            <person name="Kawano K."/>
            <person name="Ushijima N."/>
            <person name="Kihara M."/>
            <person name="Itoh H."/>
        </authorList>
    </citation>
    <scope>NUCLEOTIDE SEQUENCE [LARGE SCALE GENOMIC DNA]</scope>
    <source>
        <strain evidence="3 4">KK4</strain>
    </source>
</reference>
<proteinExistence type="predicted"/>
<dbReference type="OrthoDB" id="947434at2"/>
<evidence type="ECO:0000256" key="1">
    <source>
        <dbReference type="SAM" id="SignalP"/>
    </source>
</evidence>
<keyword evidence="4" id="KW-1185">Reference proteome</keyword>
<evidence type="ECO:0000313" key="3">
    <source>
        <dbReference type="EMBL" id="GEQ85718.1"/>
    </source>
</evidence>